<comment type="similarity">
    <text evidence="3 16">Belongs to the dihydroorotate dehydrogenase family. Type 2 subfamily.</text>
</comment>
<keyword evidence="6 16" id="KW-0285">Flavoprotein</keyword>
<gene>
    <name evidence="19" type="primary">8233655</name>
    <name evidence="18" type="ORF">Phum_PHUM373390</name>
</gene>
<dbReference type="InParanoid" id="E0VQ82"/>
<name>E0VQ82_PEDHC</name>
<dbReference type="CDD" id="cd04738">
    <property type="entry name" value="DHOD_2_like"/>
    <property type="match status" value="1"/>
</dbReference>
<dbReference type="AlphaFoldDB" id="E0VQ82"/>
<dbReference type="Proteomes" id="UP000009046">
    <property type="component" value="Unassembled WGS sequence"/>
</dbReference>
<evidence type="ECO:0000256" key="7">
    <source>
        <dbReference type="ARBA" id="ARBA00022643"/>
    </source>
</evidence>
<evidence type="ECO:0000256" key="16">
    <source>
        <dbReference type="RuleBase" id="RU361255"/>
    </source>
</evidence>
<dbReference type="FunFam" id="3.20.20.70:FF:000066">
    <property type="entry name" value="Dihydroorotate dehydrogenase (quinone), mitochondrial"/>
    <property type="match status" value="1"/>
</dbReference>
<comment type="catalytic activity">
    <reaction evidence="15 16">
        <text>(S)-dihydroorotate + a quinone = orotate + a quinol</text>
        <dbReference type="Rhea" id="RHEA:30187"/>
        <dbReference type="ChEBI" id="CHEBI:24646"/>
        <dbReference type="ChEBI" id="CHEBI:30839"/>
        <dbReference type="ChEBI" id="CHEBI:30864"/>
        <dbReference type="ChEBI" id="CHEBI:132124"/>
        <dbReference type="EC" id="1.3.5.2"/>
    </reaction>
</comment>
<evidence type="ECO:0000256" key="6">
    <source>
        <dbReference type="ARBA" id="ARBA00022630"/>
    </source>
</evidence>
<evidence type="ECO:0000256" key="10">
    <source>
        <dbReference type="ARBA" id="ARBA00022946"/>
    </source>
</evidence>
<dbReference type="PANTHER" id="PTHR48109:SF4">
    <property type="entry name" value="DIHYDROOROTATE DEHYDROGENASE (QUINONE), MITOCHONDRIAL"/>
    <property type="match status" value="1"/>
</dbReference>
<keyword evidence="20" id="KW-1185">Reference proteome</keyword>
<reference evidence="19" key="3">
    <citation type="submission" date="2020-05" db="UniProtKB">
        <authorList>
            <consortium name="EnsemblMetazoa"/>
        </authorList>
    </citation>
    <scope>IDENTIFICATION</scope>
    <source>
        <strain evidence="19">USDA</strain>
    </source>
</reference>
<keyword evidence="14" id="KW-0472">Membrane</keyword>
<dbReference type="NCBIfam" id="TIGR01036">
    <property type="entry name" value="pyrD_sub2"/>
    <property type="match status" value="1"/>
</dbReference>
<dbReference type="EC" id="1.3.5.2" evidence="4 16"/>
<comment type="pathway">
    <text evidence="2 16">Pyrimidine metabolism; UMP biosynthesis via de novo pathway; orotate from (S)-dihydroorotate (quinone route): step 1/1.</text>
</comment>
<evidence type="ECO:0000256" key="3">
    <source>
        <dbReference type="ARBA" id="ARBA00005359"/>
    </source>
</evidence>
<keyword evidence="10" id="KW-0809">Transit peptide</keyword>
<dbReference type="HOGENOM" id="CLU_013640_0_0_1"/>
<dbReference type="RefSeq" id="XP_002428276.1">
    <property type="nucleotide sequence ID" value="XM_002428231.1"/>
</dbReference>
<dbReference type="EMBL" id="AAZO01004354">
    <property type="status" value="NOT_ANNOTATED_CDS"/>
    <property type="molecule type" value="Genomic_DNA"/>
</dbReference>
<protein>
    <recommendedName>
        <fullName evidence="5 16">Dihydroorotate dehydrogenase (quinone), mitochondrial</fullName>
        <shortName evidence="16">DHOdehase</shortName>
        <ecNumber evidence="4 16">1.3.5.2</ecNumber>
    </recommendedName>
</protein>
<evidence type="ECO:0000256" key="14">
    <source>
        <dbReference type="ARBA" id="ARBA00023136"/>
    </source>
</evidence>
<dbReference type="Gene3D" id="3.20.20.70">
    <property type="entry name" value="Aldolase class I"/>
    <property type="match status" value="1"/>
</dbReference>
<dbReference type="KEGG" id="phu:Phum_PHUM373390"/>
<proteinExistence type="inferred from homology"/>
<keyword evidence="8" id="KW-0812">Transmembrane</keyword>
<dbReference type="EnsemblMetazoa" id="PHUM373390-RA">
    <property type="protein sequence ID" value="PHUM373390-PA"/>
    <property type="gene ID" value="PHUM373390"/>
</dbReference>
<organism>
    <name type="scientific">Pediculus humanus subsp. corporis</name>
    <name type="common">Body louse</name>
    <dbReference type="NCBI Taxonomy" id="121224"/>
    <lineage>
        <taxon>Eukaryota</taxon>
        <taxon>Metazoa</taxon>
        <taxon>Ecdysozoa</taxon>
        <taxon>Arthropoda</taxon>
        <taxon>Hexapoda</taxon>
        <taxon>Insecta</taxon>
        <taxon>Pterygota</taxon>
        <taxon>Neoptera</taxon>
        <taxon>Paraneoptera</taxon>
        <taxon>Psocodea</taxon>
        <taxon>Troctomorpha</taxon>
        <taxon>Phthiraptera</taxon>
        <taxon>Anoplura</taxon>
        <taxon>Pediculidae</taxon>
        <taxon>Pediculus</taxon>
    </lineage>
</organism>
<dbReference type="GO" id="GO:0106430">
    <property type="term" value="F:dihydroorotate dehydrogenase (quinone) activity"/>
    <property type="evidence" value="ECO:0007669"/>
    <property type="project" value="UniProtKB-EC"/>
</dbReference>
<dbReference type="CTD" id="8233655"/>
<dbReference type="GO" id="GO:0005743">
    <property type="term" value="C:mitochondrial inner membrane"/>
    <property type="evidence" value="ECO:0007669"/>
    <property type="project" value="UniProtKB-SubCell"/>
</dbReference>
<dbReference type="SUPFAM" id="SSF51395">
    <property type="entry name" value="FMN-linked oxidoreductases"/>
    <property type="match status" value="1"/>
</dbReference>
<dbReference type="InterPro" id="IPR001295">
    <property type="entry name" value="Dihydroorotate_DH_CS"/>
</dbReference>
<dbReference type="EMBL" id="DS235402">
    <property type="protein sequence ID" value="EEB15538.1"/>
    <property type="molecule type" value="Genomic_DNA"/>
</dbReference>
<evidence type="ECO:0000256" key="4">
    <source>
        <dbReference type="ARBA" id="ARBA00012791"/>
    </source>
</evidence>
<evidence type="ECO:0000256" key="12">
    <source>
        <dbReference type="ARBA" id="ARBA00023002"/>
    </source>
</evidence>
<evidence type="ECO:0000256" key="11">
    <source>
        <dbReference type="ARBA" id="ARBA00022989"/>
    </source>
</evidence>
<dbReference type="eggNOG" id="KOG1436">
    <property type="taxonomic scope" value="Eukaryota"/>
</dbReference>
<feature type="domain" description="Dihydroorotate dehydrogenase catalytic" evidence="17">
    <location>
        <begin position="78"/>
        <end position="374"/>
    </location>
</feature>
<dbReference type="NCBIfam" id="NF003645">
    <property type="entry name" value="PRK05286.1-2"/>
    <property type="match status" value="1"/>
</dbReference>
<dbReference type="InterPro" id="IPR050074">
    <property type="entry name" value="DHO_dehydrogenase"/>
</dbReference>
<evidence type="ECO:0000256" key="15">
    <source>
        <dbReference type="ARBA" id="ARBA00048639"/>
    </source>
</evidence>
<evidence type="ECO:0000256" key="8">
    <source>
        <dbReference type="ARBA" id="ARBA00022692"/>
    </source>
</evidence>
<dbReference type="PANTHER" id="PTHR48109">
    <property type="entry name" value="DIHYDROOROTATE DEHYDROGENASE (QUINONE), MITOCHONDRIAL-RELATED"/>
    <property type="match status" value="1"/>
</dbReference>
<dbReference type="FunCoup" id="E0VQ82">
    <property type="interactions" value="732"/>
</dbReference>
<dbReference type="PROSITE" id="PS51257">
    <property type="entry name" value="PROKAR_LIPOPROTEIN"/>
    <property type="match status" value="1"/>
</dbReference>
<dbReference type="OrthoDB" id="14784at2759"/>
<reference evidence="18" key="2">
    <citation type="submission" date="2007-04" db="EMBL/GenBank/DDBJ databases">
        <title>The genome of the human body louse.</title>
        <authorList>
            <consortium name="The Human Body Louse Genome Consortium"/>
            <person name="Kirkness E."/>
            <person name="Walenz B."/>
            <person name="Hass B."/>
            <person name="Bruggner R."/>
            <person name="Strausberg R."/>
        </authorList>
    </citation>
    <scope>NUCLEOTIDE SEQUENCE</scope>
    <source>
        <strain evidence="18">USDA</strain>
    </source>
</reference>
<dbReference type="NCBIfam" id="NF003652">
    <property type="entry name" value="PRK05286.2-5"/>
    <property type="match status" value="1"/>
</dbReference>
<evidence type="ECO:0000313" key="20">
    <source>
        <dbReference type="Proteomes" id="UP000009046"/>
    </source>
</evidence>
<dbReference type="GeneID" id="8233655"/>
<evidence type="ECO:0000256" key="13">
    <source>
        <dbReference type="ARBA" id="ARBA00023128"/>
    </source>
</evidence>
<dbReference type="InterPro" id="IPR005719">
    <property type="entry name" value="Dihydroorotate_DH_2"/>
</dbReference>
<keyword evidence="12 16" id="KW-0560">Oxidoreductase</keyword>
<dbReference type="OMA" id="ERIKMGA"/>
<dbReference type="VEuPathDB" id="VectorBase:PHUM373390"/>
<evidence type="ECO:0000256" key="2">
    <source>
        <dbReference type="ARBA" id="ARBA00005161"/>
    </source>
</evidence>
<evidence type="ECO:0000259" key="17">
    <source>
        <dbReference type="Pfam" id="PF01180"/>
    </source>
</evidence>
<dbReference type="InterPro" id="IPR005720">
    <property type="entry name" value="Dihydroorotate_DH_cat"/>
</dbReference>
<dbReference type="PROSITE" id="PS00911">
    <property type="entry name" value="DHODEHASE_1"/>
    <property type="match status" value="1"/>
</dbReference>
<comment type="subcellular location">
    <subcellularLocation>
        <location evidence="1 16">Mitochondrion inner membrane</location>
        <topology evidence="1 16">Single-pass membrane protein</topology>
    </subcellularLocation>
</comment>
<dbReference type="GO" id="GO:0044205">
    <property type="term" value="P:'de novo' UMP biosynthetic process"/>
    <property type="evidence" value="ECO:0007669"/>
    <property type="project" value="UniProtKB-UniPathway"/>
</dbReference>
<keyword evidence="9 16" id="KW-0999">Mitochondrion inner membrane</keyword>
<evidence type="ECO:0000256" key="9">
    <source>
        <dbReference type="ARBA" id="ARBA00022792"/>
    </source>
</evidence>
<dbReference type="PROSITE" id="PS00912">
    <property type="entry name" value="DHODEHASE_2"/>
    <property type="match status" value="1"/>
</dbReference>
<comment type="cofactor">
    <cofactor evidence="16">
        <name>FMN</name>
        <dbReference type="ChEBI" id="CHEBI:58210"/>
    </cofactor>
    <text evidence="16">Binds 1 FMN per subunit.</text>
</comment>
<accession>E0VQ82</accession>
<dbReference type="GO" id="GO:0006207">
    <property type="term" value="P:'de novo' pyrimidine nucleobase biosynthetic process"/>
    <property type="evidence" value="ECO:0007669"/>
    <property type="project" value="InterPro"/>
</dbReference>
<dbReference type="UniPathway" id="UPA00070">
    <property type="reaction ID" value="UER00946"/>
</dbReference>
<reference evidence="18" key="1">
    <citation type="submission" date="2007-04" db="EMBL/GenBank/DDBJ databases">
        <title>Annotation of Pediculus humanus corporis strain USDA.</title>
        <authorList>
            <person name="Kirkness E."/>
            <person name="Hannick L."/>
            <person name="Hass B."/>
            <person name="Bruggner R."/>
            <person name="Lawson D."/>
            <person name="Bidwell S."/>
            <person name="Joardar V."/>
            <person name="Caler E."/>
            <person name="Walenz B."/>
            <person name="Inman J."/>
            <person name="Schobel S."/>
            <person name="Galinsky K."/>
            <person name="Amedeo P."/>
            <person name="Strausberg R."/>
        </authorList>
    </citation>
    <scope>NUCLEOTIDE SEQUENCE</scope>
    <source>
        <strain evidence="18">USDA</strain>
    </source>
</reference>
<keyword evidence="11" id="KW-1133">Transmembrane helix</keyword>
<evidence type="ECO:0000256" key="1">
    <source>
        <dbReference type="ARBA" id="ARBA00004434"/>
    </source>
</evidence>
<keyword evidence="7 16" id="KW-0288">FMN</keyword>
<dbReference type="STRING" id="121224.E0VQ82"/>
<dbReference type="InterPro" id="IPR013785">
    <property type="entry name" value="Aldolase_TIM"/>
</dbReference>
<evidence type="ECO:0000313" key="19">
    <source>
        <dbReference type="EnsemblMetazoa" id="PHUM373390-PA"/>
    </source>
</evidence>
<keyword evidence="13 16" id="KW-0496">Mitochondrion</keyword>
<sequence length="398" mass="44250">MRFDPNFWKKLKSVAIVSCGGFGCYSALSIYKENEKFYDYCLMPLIHKLDPETSHKFALTISKFKLVPKTLFKDPETLKIQVWGLNFSNPIGIAAGYDKQGEAVESLHEIGFGFIEIGSVTPLPQPGNEKPRVFRLNNENAIINRYGFNSDGHDAVYKRLKTIRESSGFKGIIGVNLGKNKNSTNPIDDYVKGIKKFSDVADYFVINVSSPNTPGLRQWQKKQQLEELLSALIEAKNNLNVDKKPPLLLKLAPDLTNVERKEIADVILTEKYKVDGLVISNTTIERPGITSPIGDEKGGLSGQPLHDLSTKLISDMHHYTSGKIPIIGVGGVFTGQDAYEKIQAGASLIQLYTAFAFHGPPRIVKIKKELDELLKKDGYEYLSEAVGKSKSESKENPL</sequence>
<evidence type="ECO:0000256" key="5">
    <source>
        <dbReference type="ARBA" id="ARBA00017599"/>
    </source>
</evidence>
<dbReference type="Pfam" id="PF01180">
    <property type="entry name" value="DHO_dh"/>
    <property type="match status" value="1"/>
</dbReference>
<evidence type="ECO:0000313" key="18">
    <source>
        <dbReference type="EMBL" id="EEB15538.1"/>
    </source>
</evidence>